<evidence type="ECO:0000313" key="3">
    <source>
        <dbReference type="EMBL" id="EYT48348.1"/>
    </source>
</evidence>
<keyword evidence="2" id="KW-0472">Membrane</keyword>
<feature type="transmembrane region" description="Helical" evidence="2">
    <location>
        <begin position="288"/>
        <end position="321"/>
    </location>
</feature>
<protein>
    <submittedName>
        <fullName evidence="3">Glycerophosphodiester phosphodiesterase</fullName>
    </submittedName>
</protein>
<comment type="caution">
    <text evidence="3">The sequence shown here is derived from an EMBL/GenBank/DDBJ whole genome shotgun (WGS) entry which is preliminary data.</text>
</comment>
<dbReference type="PANTHER" id="PTHR33133:SF1">
    <property type="entry name" value="EXPRESSED PROTEIN-RELATED"/>
    <property type="match status" value="1"/>
</dbReference>
<evidence type="ECO:0000256" key="1">
    <source>
        <dbReference type="SAM" id="MobiDB-lite"/>
    </source>
</evidence>
<gene>
    <name evidence="3" type="ORF">D641_0111965</name>
</gene>
<dbReference type="HOGENOM" id="CLU_711102_0_0_11"/>
<accession>A0A022KRP1</accession>
<name>A0A022KRP1_9MICO</name>
<feature type="transmembrane region" description="Helical" evidence="2">
    <location>
        <begin position="92"/>
        <end position="114"/>
    </location>
</feature>
<feature type="compositionally biased region" description="Polar residues" evidence="1">
    <location>
        <begin position="1"/>
        <end position="11"/>
    </location>
</feature>
<feature type="transmembrane region" description="Helical" evidence="2">
    <location>
        <begin position="190"/>
        <end position="208"/>
    </location>
</feature>
<dbReference type="AlphaFoldDB" id="A0A022KRP1"/>
<keyword evidence="4" id="KW-1185">Reference proteome</keyword>
<keyword evidence="2" id="KW-0812">Transmembrane</keyword>
<proteinExistence type="predicted"/>
<feature type="transmembrane region" description="Helical" evidence="2">
    <location>
        <begin position="228"/>
        <end position="250"/>
    </location>
</feature>
<sequence length="389" mass="39961">MSTGWTAPGASSTPSHPQPGPAPAQGGAGSPTSAPPVAGTGAPGGPGGRPLQRELVQQMPLFPLRPLSVGEILGAAVRIYRRGAKPMMGLSAAVYGIAYVLITVLTGASMVPMIGQTRAMLENPDASGPTPFTATSLSEALSVLGISLVTGLISMVAAAAVTAVLARAAIGEATGDPLNGPQMWAAMRRLTLPAVGVSLLAGLLILIATTVPLGLGMAPLLLWQEVNAVTIGALLLGLVAAVVLGIWAYARTMLAVPALVIEQPGVLGAIRRSFALTKGRRMWRVLGVGLLLALLYNIAVQMLGGVFGLVGTVAYVAILLLSNLEAIVLGVLVLTVLSMLGAYIATFLLAPFLSAGTATIYADTRMRHEAWDIELNRRARENRDAGPLP</sequence>
<keyword evidence="2" id="KW-1133">Transmembrane helix</keyword>
<dbReference type="EMBL" id="AORC01000015">
    <property type="protein sequence ID" value="EYT48348.1"/>
    <property type="molecule type" value="Genomic_DNA"/>
</dbReference>
<evidence type="ECO:0000313" key="4">
    <source>
        <dbReference type="Proteomes" id="UP000019754"/>
    </source>
</evidence>
<evidence type="ECO:0000256" key="2">
    <source>
        <dbReference type="SAM" id="Phobius"/>
    </source>
</evidence>
<dbReference type="STRING" id="1249481.D641_0111965"/>
<dbReference type="OrthoDB" id="121140at2"/>
<dbReference type="PANTHER" id="PTHR33133">
    <property type="entry name" value="OS08G0107100 PROTEIN-RELATED"/>
    <property type="match status" value="1"/>
</dbReference>
<organism evidence="3 4">
    <name type="scientific">Brachybacterium muris UCD-AY4</name>
    <dbReference type="NCBI Taxonomy" id="1249481"/>
    <lineage>
        <taxon>Bacteria</taxon>
        <taxon>Bacillati</taxon>
        <taxon>Actinomycetota</taxon>
        <taxon>Actinomycetes</taxon>
        <taxon>Micrococcales</taxon>
        <taxon>Dermabacteraceae</taxon>
        <taxon>Brachybacterium</taxon>
    </lineage>
</organism>
<feature type="region of interest" description="Disordered" evidence="1">
    <location>
        <begin position="1"/>
        <end position="51"/>
    </location>
</feature>
<reference evidence="3 4" key="1">
    <citation type="journal article" date="2013" name="Genome Announc.">
        <title>Draft genome sequence of an Actinobacterium, Brachybacterium muris strain UCD-AY4.</title>
        <authorList>
            <person name="Lo J.R."/>
            <person name="Lang J.M."/>
            <person name="Darling A.E."/>
            <person name="Eisen J.A."/>
            <person name="Coil D.A."/>
        </authorList>
    </citation>
    <scope>NUCLEOTIDE SEQUENCE [LARGE SCALE GENOMIC DNA]</scope>
    <source>
        <strain evidence="3 4">UCD-AY4</strain>
    </source>
</reference>
<feature type="transmembrane region" description="Helical" evidence="2">
    <location>
        <begin position="140"/>
        <end position="170"/>
    </location>
</feature>
<dbReference type="Proteomes" id="UP000019754">
    <property type="component" value="Unassembled WGS sequence"/>
</dbReference>
<feature type="compositionally biased region" description="Low complexity" evidence="1">
    <location>
        <begin position="30"/>
        <end position="40"/>
    </location>
</feature>